<keyword evidence="2" id="KW-1185">Reference proteome</keyword>
<dbReference type="InterPro" id="IPR036388">
    <property type="entry name" value="WH-like_DNA-bd_sf"/>
</dbReference>
<dbReference type="Gene3D" id="1.10.10.10">
    <property type="entry name" value="Winged helix-like DNA-binding domain superfamily/Winged helix DNA-binding domain"/>
    <property type="match status" value="1"/>
</dbReference>
<dbReference type="Proteomes" id="UP000093954">
    <property type="component" value="Unassembled WGS sequence"/>
</dbReference>
<reference evidence="1 2" key="1">
    <citation type="journal article" date="2012" name="Front. Microbiol.">
        <title>Draft Genome Sequence of the Virulent Strain 01-B526 of the Fish Pathogen Aeromonas salmonicida.</title>
        <authorList>
            <person name="Charette S.J."/>
            <person name="Brochu F."/>
            <person name="Boyle B."/>
            <person name="Filion G."/>
            <person name="Tanaka K.H."/>
            <person name="Derome N."/>
        </authorList>
    </citation>
    <scope>NUCLEOTIDE SEQUENCE [LARGE SCALE GENOMIC DNA]</scope>
    <source>
        <strain evidence="1 2">P11</strain>
    </source>
</reference>
<comment type="caution">
    <text evidence="1">The sequence shown here is derived from an EMBL/GenBank/DDBJ whole genome shotgun (WGS) entry which is preliminary data.</text>
</comment>
<dbReference type="Pfam" id="PF13412">
    <property type="entry name" value="HTH_24"/>
    <property type="match status" value="1"/>
</dbReference>
<sequence length="93" mass="10374">MVFMIMKILKRLSKGGLYSNKIMAKELGIDESMVEQMISQLERLGYIKRDNMNASSGCDCGCCDSKKKKSCCSGKNNISIDLWKLTEKGKAVV</sequence>
<organism evidence="1 2">
    <name type="scientific">Clostridium ragsdalei P11</name>
    <dbReference type="NCBI Taxonomy" id="1353534"/>
    <lineage>
        <taxon>Bacteria</taxon>
        <taxon>Bacillati</taxon>
        <taxon>Bacillota</taxon>
        <taxon>Clostridia</taxon>
        <taxon>Eubacteriales</taxon>
        <taxon>Clostridiaceae</taxon>
        <taxon>Clostridium</taxon>
    </lineage>
</organism>
<dbReference type="PATRIC" id="fig|1353534.3.peg.947"/>
<dbReference type="EMBL" id="LROS01000010">
    <property type="protein sequence ID" value="OBR95094.1"/>
    <property type="molecule type" value="Genomic_DNA"/>
</dbReference>
<proteinExistence type="predicted"/>
<evidence type="ECO:0000313" key="2">
    <source>
        <dbReference type="Proteomes" id="UP000093954"/>
    </source>
</evidence>
<accession>A0A1A6AYD6</accession>
<dbReference type="InterPro" id="IPR036390">
    <property type="entry name" value="WH_DNA-bd_sf"/>
</dbReference>
<gene>
    <name evidence="1" type="primary">feoC</name>
    <name evidence="1" type="ORF">CLRAG_09320</name>
</gene>
<dbReference type="AlphaFoldDB" id="A0A1A6AYD6"/>
<dbReference type="SUPFAM" id="SSF46785">
    <property type="entry name" value="Winged helix' DNA-binding domain"/>
    <property type="match status" value="1"/>
</dbReference>
<name>A0A1A6AYD6_9CLOT</name>
<evidence type="ECO:0000313" key="1">
    <source>
        <dbReference type="EMBL" id="OBR95094.1"/>
    </source>
</evidence>
<protein>
    <submittedName>
        <fullName evidence="1">Ferrous iron transport protein C</fullName>
    </submittedName>
</protein>